<evidence type="ECO:0000259" key="6">
    <source>
        <dbReference type="PROSITE" id="PS51123"/>
    </source>
</evidence>
<organism evidence="7 8">
    <name type="scientific">SAR324 cluster bacterium</name>
    <dbReference type="NCBI Taxonomy" id="2024889"/>
    <lineage>
        <taxon>Bacteria</taxon>
        <taxon>Deltaproteobacteria</taxon>
        <taxon>SAR324 cluster</taxon>
    </lineage>
</organism>
<dbReference type="PANTHER" id="PTHR30329:SF21">
    <property type="entry name" value="LIPOPROTEIN YIAD-RELATED"/>
    <property type="match status" value="1"/>
</dbReference>
<dbReference type="InterPro" id="IPR006664">
    <property type="entry name" value="OMP_bac"/>
</dbReference>
<comment type="subcellular location">
    <subcellularLocation>
        <location evidence="1">Cell outer membrane</location>
    </subcellularLocation>
</comment>
<evidence type="ECO:0000256" key="5">
    <source>
        <dbReference type="SAM" id="SignalP"/>
    </source>
</evidence>
<feature type="signal peptide" evidence="5">
    <location>
        <begin position="1"/>
        <end position="20"/>
    </location>
</feature>
<dbReference type="Pfam" id="PF00691">
    <property type="entry name" value="OmpA"/>
    <property type="match status" value="1"/>
</dbReference>
<feature type="domain" description="OmpA-like" evidence="6">
    <location>
        <begin position="129"/>
        <end position="246"/>
    </location>
</feature>
<dbReference type="GO" id="GO:0009279">
    <property type="term" value="C:cell outer membrane"/>
    <property type="evidence" value="ECO:0007669"/>
    <property type="project" value="UniProtKB-SubCell"/>
</dbReference>
<protein>
    <submittedName>
        <fullName evidence="7">OmpA family protein</fullName>
    </submittedName>
</protein>
<evidence type="ECO:0000256" key="1">
    <source>
        <dbReference type="ARBA" id="ARBA00004442"/>
    </source>
</evidence>
<dbReference type="InterPro" id="IPR050330">
    <property type="entry name" value="Bact_OuterMem_StrucFunc"/>
</dbReference>
<dbReference type="PANTHER" id="PTHR30329">
    <property type="entry name" value="STATOR ELEMENT OF FLAGELLAR MOTOR COMPLEX"/>
    <property type="match status" value="1"/>
</dbReference>
<evidence type="ECO:0000313" key="8">
    <source>
        <dbReference type="Proteomes" id="UP000524246"/>
    </source>
</evidence>
<proteinExistence type="predicted"/>
<reference evidence="7 8" key="1">
    <citation type="journal article" date="2020" name="Biotechnol. Biofuels">
        <title>New insights from the biogas microbiome by comprehensive genome-resolved metagenomics of nearly 1600 species originating from multiple anaerobic digesters.</title>
        <authorList>
            <person name="Campanaro S."/>
            <person name="Treu L."/>
            <person name="Rodriguez-R L.M."/>
            <person name="Kovalovszki A."/>
            <person name="Ziels R.M."/>
            <person name="Maus I."/>
            <person name="Zhu X."/>
            <person name="Kougias P.G."/>
            <person name="Basile A."/>
            <person name="Luo G."/>
            <person name="Schluter A."/>
            <person name="Konstantinidis K.T."/>
            <person name="Angelidaki I."/>
        </authorList>
    </citation>
    <scope>NUCLEOTIDE SEQUENCE [LARGE SCALE GENOMIC DNA]</scope>
    <source>
        <strain evidence="7">AS27yjCOA_65</strain>
    </source>
</reference>
<name>A0A7X9FR62_9DELT</name>
<evidence type="ECO:0000256" key="2">
    <source>
        <dbReference type="ARBA" id="ARBA00023136"/>
    </source>
</evidence>
<dbReference type="PRINTS" id="PR01021">
    <property type="entry name" value="OMPADOMAIN"/>
</dbReference>
<keyword evidence="2 4" id="KW-0472">Membrane</keyword>
<keyword evidence="5" id="KW-0732">Signal</keyword>
<dbReference type="Proteomes" id="UP000524246">
    <property type="component" value="Unassembled WGS sequence"/>
</dbReference>
<comment type="caution">
    <text evidence="7">The sequence shown here is derived from an EMBL/GenBank/DDBJ whole genome shotgun (WGS) entry which is preliminary data.</text>
</comment>
<keyword evidence="3" id="KW-0998">Cell outer membrane</keyword>
<dbReference type="EMBL" id="JAAZON010000259">
    <property type="protein sequence ID" value="NMC62707.1"/>
    <property type="molecule type" value="Genomic_DNA"/>
</dbReference>
<evidence type="ECO:0000256" key="4">
    <source>
        <dbReference type="PROSITE-ProRule" id="PRU00473"/>
    </source>
</evidence>
<dbReference type="AlphaFoldDB" id="A0A7X9FR62"/>
<evidence type="ECO:0000256" key="3">
    <source>
        <dbReference type="ARBA" id="ARBA00023237"/>
    </source>
</evidence>
<dbReference type="Gene3D" id="3.30.1330.60">
    <property type="entry name" value="OmpA-like domain"/>
    <property type="match status" value="1"/>
</dbReference>
<dbReference type="InterPro" id="IPR006665">
    <property type="entry name" value="OmpA-like"/>
</dbReference>
<accession>A0A7X9FR62</accession>
<dbReference type="CDD" id="cd07185">
    <property type="entry name" value="OmpA_C-like"/>
    <property type="match status" value="1"/>
</dbReference>
<feature type="chain" id="PRO_5030882542" evidence="5">
    <location>
        <begin position="21"/>
        <end position="250"/>
    </location>
</feature>
<gene>
    <name evidence="7" type="ORF">GYA55_06000</name>
</gene>
<dbReference type="PROSITE" id="PS51123">
    <property type="entry name" value="OMPA_2"/>
    <property type="match status" value="1"/>
</dbReference>
<dbReference type="SUPFAM" id="SSF103088">
    <property type="entry name" value="OmpA-like"/>
    <property type="match status" value="1"/>
</dbReference>
<sequence length="250" mass="27823">MRGFLLVIVLLGFTASTAIAQDVLPADNGVATYHTSPRYRESESHPLRVLAYIVHPIGWLAREAIFRPLSYFASSSENTRSVMGYREPYDYRQPECFSADDSAPDCRTVKPFNYDMQQEAGNGDEGSLPSKTQVYFPDVNFDFDKRGLNDLGTGQVHRIAQLLKEGNSNVQIVLQGHADYLGSDQYNEKLGLDRAETVRQELISLGIPAERLSTVTFGETKPVLPEQENWARAVNRRVEVHPGDAAGATN</sequence>
<dbReference type="InterPro" id="IPR036737">
    <property type="entry name" value="OmpA-like_sf"/>
</dbReference>
<evidence type="ECO:0000313" key="7">
    <source>
        <dbReference type="EMBL" id="NMC62707.1"/>
    </source>
</evidence>